<sequence length="204" mass="20721">MRFSILKTATAALAFIGGAQAVIKHDELVDRIKSLADKTEALAKPAEAVTLADLSSFATGKGPSHVAFLKVSSDADISSSKELVGGFIEIVSIAANTIPELSGAAKISSDAGIDAVTAAFDGLAKASKTLFNILAEKLKIFGNIPVVGQAISAVLGAAQKIINELANGVISLVDGKAEKLKSVTGGLENAFEGIVGDFAKLLGA</sequence>
<dbReference type="OrthoDB" id="5089392at2759"/>
<feature type="signal peptide" evidence="1">
    <location>
        <begin position="1"/>
        <end position="21"/>
    </location>
</feature>
<feature type="chain" id="PRO_5040117910" evidence="1">
    <location>
        <begin position="22"/>
        <end position="204"/>
    </location>
</feature>
<evidence type="ECO:0000313" key="2">
    <source>
        <dbReference type="EMBL" id="CAI4220072.1"/>
    </source>
</evidence>
<keyword evidence="3" id="KW-1185">Reference proteome</keyword>
<evidence type="ECO:0000313" key="3">
    <source>
        <dbReference type="Proteomes" id="UP000838763"/>
    </source>
</evidence>
<organism evidence="2 3">
    <name type="scientific">Parascedosporium putredinis</name>
    <dbReference type="NCBI Taxonomy" id="1442378"/>
    <lineage>
        <taxon>Eukaryota</taxon>
        <taxon>Fungi</taxon>
        <taxon>Dikarya</taxon>
        <taxon>Ascomycota</taxon>
        <taxon>Pezizomycotina</taxon>
        <taxon>Sordariomycetes</taxon>
        <taxon>Hypocreomycetidae</taxon>
        <taxon>Microascales</taxon>
        <taxon>Microascaceae</taxon>
        <taxon>Parascedosporium</taxon>
    </lineage>
</organism>
<proteinExistence type="predicted"/>
<accession>A0A9P1HBD7</accession>
<name>A0A9P1HBD7_9PEZI</name>
<reference evidence="2" key="1">
    <citation type="submission" date="2022-11" db="EMBL/GenBank/DDBJ databases">
        <authorList>
            <person name="Scott C."/>
            <person name="Bruce N."/>
        </authorList>
    </citation>
    <scope>NUCLEOTIDE SEQUENCE</scope>
</reference>
<dbReference type="Pfam" id="PF17615">
    <property type="entry name" value="C166"/>
    <property type="match status" value="1"/>
</dbReference>
<dbReference type="Proteomes" id="UP000838763">
    <property type="component" value="Unassembled WGS sequence"/>
</dbReference>
<gene>
    <name evidence="2" type="ORF">PPNO1_LOCUS9613</name>
</gene>
<evidence type="ECO:0000256" key="1">
    <source>
        <dbReference type="SAM" id="SignalP"/>
    </source>
</evidence>
<dbReference type="AlphaFoldDB" id="A0A9P1HBD7"/>
<protein>
    <submittedName>
        <fullName evidence="2">Uncharacterized protein</fullName>
    </submittedName>
</protein>
<comment type="caution">
    <text evidence="2">The sequence shown here is derived from an EMBL/GenBank/DDBJ whole genome shotgun (WGS) entry which is preliminary data.</text>
</comment>
<keyword evidence="1" id="KW-0732">Signal</keyword>
<dbReference type="EMBL" id="CALLCH030000021">
    <property type="protein sequence ID" value="CAI4220072.1"/>
    <property type="molecule type" value="Genomic_DNA"/>
</dbReference>